<keyword evidence="3" id="KW-1185">Reference proteome</keyword>
<protein>
    <submittedName>
        <fullName evidence="2">Uncharacterized protein</fullName>
    </submittedName>
</protein>
<name>A0A1J4JM72_9EUKA</name>
<dbReference type="SUPFAM" id="SSF81837">
    <property type="entry name" value="BEACH domain"/>
    <property type="match status" value="1"/>
</dbReference>
<accession>A0A1J4JM72</accession>
<comment type="caution">
    <text evidence="2">The sequence shown here is derived from an EMBL/GenBank/DDBJ whole genome shotgun (WGS) entry which is preliminary data.</text>
</comment>
<dbReference type="GeneID" id="94829300"/>
<dbReference type="SUPFAM" id="SSF50978">
    <property type="entry name" value="WD40 repeat-like"/>
    <property type="match status" value="1"/>
</dbReference>
<keyword evidence="1" id="KW-0853">WD repeat</keyword>
<dbReference type="PROSITE" id="PS50294">
    <property type="entry name" value="WD_REPEATS_REGION"/>
    <property type="match status" value="1"/>
</dbReference>
<dbReference type="InterPro" id="IPR036322">
    <property type="entry name" value="WD40_repeat_dom_sf"/>
</dbReference>
<proteinExistence type="predicted"/>
<dbReference type="Proteomes" id="UP000179807">
    <property type="component" value="Unassembled WGS sequence"/>
</dbReference>
<reference evidence="2" key="1">
    <citation type="submission" date="2016-10" db="EMBL/GenBank/DDBJ databases">
        <authorList>
            <person name="Benchimol M."/>
            <person name="Almeida L.G."/>
            <person name="Vasconcelos A.T."/>
            <person name="Perreira-Neves A."/>
            <person name="Rosa I.A."/>
            <person name="Tasca T."/>
            <person name="Bogo M.R."/>
            <person name="de Souza W."/>
        </authorList>
    </citation>
    <scope>NUCLEOTIDE SEQUENCE [LARGE SCALE GENOMIC DNA]</scope>
    <source>
        <strain evidence="2">K</strain>
    </source>
</reference>
<dbReference type="RefSeq" id="XP_068351501.1">
    <property type="nucleotide sequence ID" value="XM_068494596.1"/>
</dbReference>
<evidence type="ECO:0000256" key="1">
    <source>
        <dbReference type="PROSITE-ProRule" id="PRU00221"/>
    </source>
</evidence>
<dbReference type="EMBL" id="MLAK01001060">
    <property type="protein sequence ID" value="OHS98364.1"/>
    <property type="molecule type" value="Genomic_DNA"/>
</dbReference>
<sequence length="2210" mass="256680">MKSLIFSIRFFSMKTFYLDKWSYLFISIQFFNLFCKVLRQTKMISRIFSLNSEPTNEEIQASPYFIKVRNSFSAFQQNQQFEDTKIKYFQSFLDDFTHFIFHETNKKLIEFISIDMIQSAMEFSTLIEFDKNRIMLIFNILEKILLTTNFQKSKEVNEFILSLAATKNEINSKDGIQLLKNNENILKKVFSGNSFFSDYASNRYFIKFFEICFCDVHSLELCSLFRSLICENSPIEVRSKLDIQELLNYLTKPINHELHVELIQILIKLVSSNEKFRFYFNDNHQFTSLTDLFPDNYSFIENCFNDLIFSPPNDFIILRNIILFYQKHPKYQDQIFHWIFEIIQEHEEFIDDIEKVIPLSNWVTHNTSINTLLDTMNIIAQIKSEIVPQFLSPLFALLCKGESELSQYLSSLQVIERQIVLHQVSLSYLLESLFLQTFVINTPLDILGNLFSESYTFAQLVYDIFALKSAEALRSDVLNKLIQMAAKFPNNAHFLSIFLVVSDSHQNVADIMKIILNEQKGELCISLGSSFPKSDIIIQYFLQENGIEWLDQVFKKNIIDIMQFRFMINALTMRYLIKDADDYILSLPKDHLLFCLSKPSLKVLAYGYENAHSFYPLKLPSIFPLIDCPDSIDPYNAYLIGKRVLHTFENPLELKIINQVANRYLSDEIFKKILYSATPAQMENFCDLSIDHFPIFQVFEFSEDHVFDLSFTSLSFWFKFGPTLLTEFKVPFFHVDKLHLYTRNLSVIANYEGVEYETPIDPFKWNHVFISVSAQRASHQIKIRINTHKAIFHSATSVEKLSNFEFTGYSSYLFLGSAIRIYEDNKCKEIDTIYQSGPSFITPLHESIIITPYSTDKIKKGKNLLPVKYKGFPSHFLAKRKLNLLLERMENEPKDDKEFESMISLCYKIYSIMKNALPDFFRLILTVYTKVPNFVTLKLFKNTLSFFTKHKKKEEVIDTIIGHRELWDKIPNEIIIGAILTYFDDFSFYDKFDKLEQFFVSRAFYNQESTFLIEIILHSLKRSWRLIDAFFVSSHFLENNENPCEDTKEFDQEIKVEKNGKIEVLKKVKNTVFQKTIANSLKNLIVTTKIVDFLPIDDLMSLFILSQQDMRSLLFSIFMEIEMAAPNTIFLDDVFLSLISPLFVNESVWNEMFCLLTDDGKNISKPSLILPLLSLVWGLTAASLQSMLTHGKPLTLSANMSKIINFLSYNSKNLSNNPAVHKFIITWYPFVLGCSSPSSSSSSSLISEDLILIPAIKMENTSLTPPNPIQFMSNIWETVIKNAKLPLTSEKEIDVQLFTNFMFQSEIFNLYANYILSISNNHALEILESFLAVPIFSKNSSYAKLYAGNFIRLLLNNAAEGFNQEMQIIGLLSTIHYNSAFGYLNSSTLTTIISDVFVLASVIKAIDPTIFQTNLNTINLLLLDLLLKIDQENLSILYKILLQHLIILSNIISLTNSVELYLDFFLQTYSDCIQTFDNFFPKFLTALQLKQSDFKQIELLLNHKTLEVKNYYQNLPNYLTQTRLIVKQINDICIANMHSSLTDLKEYSRIFSISYVVAYQRQKQFSSTLKSILIAANNFWCSKMVWEKIVNDYQNSKLLEKYPESYSENDSFNKNESESEYLRYQIAPFSLPLRIPKIYVKTVFNSNKEAEMFINNMNLYKLPLNLTSFQQLNLQNYAYCTILRYANEFKSIICYSKAENSIVFIPFCLFECDNKPLTPNIEMIQFVKDVVNGMWGSSSVKLFERRILLKIPIDSILFLKEIKENEYCIWSIVSGYFIVKDLEKGNILSYFGTLNYSNVIKFESDIQKVCNNYEKAKISDYEFLMNLNIQKGKVISEIQNFPILPKPFIDSKNNLIAALTEVVSENSHLPLSLEDDEISEFVKTQFQVEIQNVNKQPKLEVNNYKSHKISELCSNKCKLDINPSTNQILPNLPKYSIRIFSNHQSTFYIVANRSRMSLSLMSISNNTQNDNDKNQAYDLKKVYEEKSPVFGRITQLNGSQNGLFFSIDFNYEISYAYRIVYNKNIPICFRFVRDISFDLGVKTSISGVDWMAVSQSGKKLFFWHLFRNTVHKILVFQNLINLIRIDDNFGIVWLILQNNKNENGNEIETVRILSLNGEELGASNILNDKKVTALSVVNLPSHFTNRLAICGFDDGSLCFLSLNVKTYEMTILPLNSMHTRKITNISINELGNTFISCDQRGTSYLWSYEK</sequence>
<gene>
    <name evidence="2" type="ORF">TRFO_08959</name>
</gene>
<dbReference type="InterPro" id="IPR036372">
    <property type="entry name" value="BEACH_dom_sf"/>
</dbReference>
<organism evidence="2 3">
    <name type="scientific">Tritrichomonas foetus</name>
    <dbReference type="NCBI Taxonomy" id="1144522"/>
    <lineage>
        <taxon>Eukaryota</taxon>
        <taxon>Metamonada</taxon>
        <taxon>Parabasalia</taxon>
        <taxon>Tritrichomonadida</taxon>
        <taxon>Tritrichomonadidae</taxon>
        <taxon>Tritrichomonas</taxon>
    </lineage>
</organism>
<dbReference type="VEuPathDB" id="TrichDB:TRFO_08959"/>
<evidence type="ECO:0000313" key="3">
    <source>
        <dbReference type="Proteomes" id="UP000179807"/>
    </source>
</evidence>
<evidence type="ECO:0000313" key="2">
    <source>
        <dbReference type="EMBL" id="OHS98364.1"/>
    </source>
</evidence>